<dbReference type="InterPro" id="IPR053215">
    <property type="entry name" value="TKL_Ser/Thr_kinase"/>
</dbReference>
<dbReference type="PANTHER" id="PTHR45756:SF1">
    <property type="entry name" value="PROTEIN KINASE DOMAIN CONTAINING PROTEIN"/>
    <property type="match status" value="1"/>
</dbReference>
<dbReference type="SMART" id="SM00261">
    <property type="entry name" value="FU"/>
    <property type="match status" value="6"/>
</dbReference>
<feature type="domain" description="EGF-like" evidence="1">
    <location>
        <begin position="895"/>
        <end position="935"/>
    </location>
</feature>
<feature type="domain" description="EGF-like" evidence="1">
    <location>
        <begin position="277"/>
        <end position="317"/>
    </location>
</feature>
<feature type="domain" description="EGF-like" evidence="1">
    <location>
        <begin position="1019"/>
        <end position="1055"/>
    </location>
</feature>
<name>A0ABQ0DBR9_9EUKA</name>
<dbReference type="Gene3D" id="2.10.220.10">
    <property type="entry name" value="Hormone Receptor, Insulin-like Growth Factor Receptor 1, Chain A, domain 2"/>
    <property type="match status" value="2"/>
</dbReference>
<feature type="domain" description="EGF-like" evidence="1">
    <location>
        <begin position="852"/>
        <end position="887"/>
    </location>
</feature>
<accession>A0ABQ0DBR9</accession>
<dbReference type="InterPro" id="IPR006212">
    <property type="entry name" value="Furin_repeat"/>
</dbReference>
<organism evidence="2 3">
    <name type="scientific">Entamoeba nuttalli</name>
    <dbReference type="NCBI Taxonomy" id="412467"/>
    <lineage>
        <taxon>Eukaryota</taxon>
        <taxon>Amoebozoa</taxon>
        <taxon>Evosea</taxon>
        <taxon>Archamoebae</taxon>
        <taxon>Mastigamoebida</taxon>
        <taxon>Entamoebidae</taxon>
        <taxon>Entamoeba</taxon>
    </lineage>
</organism>
<dbReference type="SMART" id="SM00181">
    <property type="entry name" value="EGF"/>
    <property type="match status" value="9"/>
</dbReference>
<dbReference type="InterPro" id="IPR009030">
    <property type="entry name" value="Growth_fac_rcpt_cys_sf"/>
</dbReference>
<feature type="domain" description="EGF-like" evidence="1">
    <location>
        <begin position="106"/>
        <end position="145"/>
    </location>
</feature>
<proteinExistence type="predicted"/>
<feature type="domain" description="EGF-like" evidence="1">
    <location>
        <begin position="738"/>
        <end position="781"/>
    </location>
</feature>
<feature type="domain" description="EGF-like" evidence="1">
    <location>
        <begin position="1056"/>
        <end position="1088"/>
    </location>
</feature>
<comment type="caution">
    <text evidence="2">The sequence shown here is derived from an EMBL/GenBank/DDBJ whole genome shotgun (WGS) entry which is preliminary data.</text>
</comment>
<evidence type="ECO:0000313" key="2">
    <source>
        <dbReference type="EMBL" id="GAB1220298.1"/>
    </source>
</evidence>
<dbReference type="InterPro" id="IPR000742">
    <property type="entry name" value="EGF"/>
</dbReference>
<evidence type="ECO:0000259" key="1">
    <source>
        <dbReference type="SMART" id="SM00181"/>
    </source>
</evidence>
<evidence type="ECO:0000313" key="3">
    <source>
        <dbReference type="Proteomes" id="UP001628156"/>
    </source>
</evidence>
<feature type="domain" description="EGF-like" evidence="1">
    <location>
        <begin position="381"/>
        <end position="412"/>
    </location>
</feature>
<sequence length="1106" mass="120013">MFILILFISISLGDYTADKLINNQEPRTAVPHCASVSNGACTSCDEGYELKTESGSNKKCTLKEETCKSAFSYYDGTTDSNSPKCVYCDNGKESNTPSGSSTDKCQCKNNINTCDTCLVMGDNSKCDECVIGMSTTVNGGSKLCDTVTTDNAANCVGLTAKDSSTKQCDKCFGMYSLENGKCTKKNEKIEKCILQVESTCNQCADGYYINTDKKCTKYPEHCSTINGNQCSKCMEGYYLNKADSKCNECTIDNSDNLSEGNECSIYNADHCTSCNKRCTVSNGVCVKNHCRLFSPTDDTKCTKCDNGYFLTTSGTCSPNLNDGFTTSAKTECLPGYYLEKDGNNKRCSLCPDPFTECLTSKTAVPGKLNLRSSHLTSTDGPCKLPGCLLCSDDDTICYKCENGLTLKGAHCYNLDTKQVLGISGNNHQVCKMRGYDQFEQYLNAFKASDNTYYCPLKDLYLPYYFTVTSDSSKNTISCVGQHRNVSNDCECNEKYIPTSIDKASDCVSITTKLPSCERAANGNICTQCPVGSHVGKDGKCSCGDAHYFDKDNKCQECPVSCSSCSYDTSKSKVVCSECYENIQGVTTRDKDNECACKKDTPEYKEGPSAEDKKKSCAQLNSNCKEEGHYEISNGFVTCLDCDDSAYIVDSQTKECAQCAPNAFKDENNKCQLCSTKQSQYGHCSSCSATACIICEDTNLVLAASGSNAQCTVCKDGFYLIDNPTDGVYCSACPAQCKTCKYDTSKKDVECLSCTDQTSSDIKVPECACPKGTVLLESGKCQSCSELSEYEGCKTTDTCNVDSITGYIYPTECSDGFSGRSIYSNCTTCTNRNYYPKKGEATGCAECDAKCETCSDKDTCLTCADPLKVGSKCDGCKTGYYMSNGECVPCTNHCSECSSATECTVCESDTYKVISGNGCNSCVDGFYFDEIKGTCIPCTTPCTKCVGVKKDCEEQEPGCNSEKKKIVEECTKCSTKDHIAEVPVNGACTCAYGYVEGTSTEDNKIECQACKAKVNEFCDSCNSEECLKCNAEYLEAKGGECVCVEGYYTSSWGSCIPCSRHMPHCTKCTGEGECTTCEEGWKLQDGKCSGAKGIFIMMMIVMLAFIF</sequence>
<feature type="domain" description="EGF-like" evidence="1">
    <location>
        <begin position="685"/>
        <end position="730"/>
    </location>
</feature>
<keyword evidence="3" id="KW-1185">Reference proteome</keyword>
<protein>
    <recommendedName>
        <fullName evidence="1">EGF-like domain-containing protein</fullName>
    </recommendedName>
</protein>
<dbReference type="PANTHER" id="PTHR45756">
    <property type="entry name" value="PALMITOYLTRANSFERASE"/>
    <property type="match status" value="1"/>
</dbReference>
<gene>
    <name evidence="2" type="ORF">ENUP19_0050G0081</name>
</gene>
<reference evidence="2 3" key="1">
    <citation type="journal article" date="2019" name="PLoS Negl. Trop. Dis.">
        <title>Whole genome sequencing of Entamoeba nuttalli reveals mammalian host-related molecular signatures and a novel octapeptide-repeat surface protein.</title>
        <authorList>
            <person name="Tanaka M."/>
            <person name="Makiuchi T."/>
            <person name="Komiyama T."/>
            <person name="Shiina T."/>
            <person name="Osaki K."/>
            <person name="Tachibana H."/>
        </authorList>
    </citation>
    <scope>NUCLEOTIDE SEQUENCE [LARGE SCALE GENOMIC DNA]</scope>
    <source>
        <strain evidence="2 3">P19-061405</strain>
    </source>
</reference>
<dbReference type="Proteomes" id="UP001628156">
    <property type="component" value="Unassembled WGS sequence"/>
</dbReference>
<dbReference type="SUPFAM" id="SSF57184">
    <property type="entry name" value="Growth factor receptor domain"/>
    <property type="match status" value="5"/>
</dbReference>
<dbReference type="EMBL" id="BAAFRS010000050">
    <property type="protein sequence ID" value="GAB1220298.1"/>
    <property type="molecule type" value="Genomic_DNA"/>
</dbReference>